<keyword evidence="2" id="KW-1185">Reference proteome</keyword>
<evidence type="ECO:0000313" key="1">
    <source>
        <dbReference type="EMBL" id="KAK3779664.1"/>
    </source>
</evidence>
<reference evidence="1" key="1">
    <citation type="journal article" date="2023" name="G3 (Bethesda)">
        <title>A reference genome for the long-term kleptoplast-retaining sea slug Elysia crispata morphotype clarki.</title>
        <authorList>
            <person name="Eastman K.E."/>
            <person name="Pendleton A.L."/>
            <person name="Shaikh M.A."/>
            <person name="Suttiyut T."/>
            <person name="Ogas R."/>
            <person name="Tomko P."/>
            <person name="Gavelis G."/>
            <person name="Widhalm J.R."/>
            <person name="Wisecaver J.H."/>
        </authorList>
    </citation>
    <scope>NUCLEOTIDE SEQUENCE</scope>
    <source>
        <strain evidence="1">ECLA1</strain>
    </source>
</reference>
<protein>
    <submittedName>
        <fullName evidence="1">Uncharacterized protein</fullName>
    </submittedName>
</protein>
<organism evidence="1 2">
    <name type="scientific">Elysia crispata</name>
    <name type="common">lettuce slug</name>
    <dbReference type="NCBI Taxonomy" id="231223"/>
    <lineage>
        <taxon>Eukaryota</taxon>
        <taxon>Metazoa</taxon>
        <taxon>Spiralia</taxon>
        <taxon>Lophotrochozoa</taxon>
        <taxon>Mollusca</taxon>
        <taxon>Gastropoda</taxon>
        <taxon>Heterobranchia</taxon>
        <taxon>Euthyneura</taxon>
        <taxon>Panpulmonata</taxon>
        <taxon>Sacoglossa</taxon>
        <taxon>Placobranchoidea</taxon>
        <taxon>Plakobranchidae</taxon>
        <taxon>Elysia</taxon>
    </lineage>
</organism>
<dbReference type="Proteomes" id="UP001283361">
    <property type="component" value="Unassembled WGS sequence"/>
</dbReference>
<proteinExistence type="predicted"/>
<dbReference type="EMBL" id="JAWDGP010002819">
    <property type="protein sequence ID" value="KAK3779664.1"/>
    <property type="molecule type" value="Genomic_DNA"/>
</dbReference>
<evidence type="ECO:0000313" key="2">
    <source>
        <dbReference type="Proteomes" id="UP001283361"/>
    </source>
</evidence>
<name>A0AAE1A1J5_9GAST</name>
<accession>A0AAE1A1J5</accession>
<dbReference type="AlphaFoldDB" id="A0AAE1A1J5"/>
<gene>
    <name evidence="1" type="ORF">RRG08_040387</name>
</gene>
<comment type="caution">
    <text evidence="1">The sequence shown here is derived from an EMBL/GenBank/DDBJ whole genome shotgun (WGS) entry which is preliminary data.</text>
</comment>
<sequence length="66" mass="7498">MTIIAVALFRASTLLPSQVSRPSLDHPCLPPYRLIRLDINGRFDHIQHNTMGVVEVNKSRHPHSDK</sequence>